<dbReference type="InterPro" id="IPR005939">
    <property type="entry name" value="BLH_phosphatase-like"/>
</dbReference>
<dbReference type="InterPro" id="IPR029021">
    <property type="entry name" value="Prot-tyrosine_phosphatase-like"/>
</dbReference>
<dbReference type="STRING" id="1454373.ACMU_13370"/>
<dbReference type="Pfam" id="PF04273">
    <property type="entry name" value="BLH_phosphatase"/>
    <property type="match status" value="1"/>
</dbReference>
<evidence type="ECO:0000313" key="3">
    <source>
        <dbReference type="Proteomes" id="UP000026249"/>
    </source>
</evidence>
<proteinExistence type="predicted"/>
<keyword evidence="3" id="KW-1185">Reference proteome</keyword>
<organism evidence="2 3">
    <name type="scientific">Actibacterium mucosum KCTC 23349</name>
    <dbReference type="NCBI Taxonomy" id="1454373"/>
    <lineage>
        <taxon>Bacteria</taxon>
        <taxon>Pseudomonadati</taxon>
        <taxon>Pseudomonadota</taxon>
        <taxon>Alphaproteobacteria</taxon>
        <taxon>Rhodobacterales</taxon>
        <taxon>Roseobacteraceae</taxon>
        <taxon>Actibacterium</taxon>
    </lineage>
</organism>
<evidence type="ECO:0000259" key="1">
    <source>
        <dbReference type="Pfam" id="PF04273"/>
    </source>
</evidence>
<dbReference type="GO" id="GO:0016787">
    <property type="term" value="F:hydrolase activity"/>
    <property type="evidence" value="ECO:0007669"/>
    <property type="project" value="InterPro"/>
</dbReference>
<protein>
    <recommendedName>
        <fullName evidence="1">Beta-lactamase hydrolase-like protein phosphatase-like domain-containing protein</fullName>
    </recommendedName>
</protein>
<comment type="caution">
    <text evidence="2">The sequence shown here is derived from an EMBL/GenBank/DDBJ whole genome shotgun (WGS) entry which is preliminary data.</text>
</comment>
<reference evidence="2 3" key="1">
    <citation type="submission" date="2014-03" db="EMBL/GenBank/DDBJ databases">
        <title>Draft Genome Sequence of Actibacterium mucosum KCTC 23349, a Marine Alphaproteobacterium with Complex Ionic Requirements Isolated from Mediterranean Seawater at Malvarrosa Beach, Valencia, Spain.</title>
        <authorList>
            <person name="Arahal D.R."/>
            <person name="Shao Z."/>
            <person name="Lai Q."/>
            <person name="Pujalte M.J."/>
        </authorList>
    </citation>
    <scope>NUCLEOTIDE SEQUENCE [LARGE SCALE GENOMIC DNA]</scope>
    <source>
        <strain evidence="2 3">KCTC 23349</strain>
    </source>
</reference>
<feature type="domain" description="Beta-lactamase hydrolase-like protein phosphatase-like" evidence="1">
    <location>
        <begin position="2"/>
        <end position="108"/>
    </location>
</feature>
<sequence length="139" mass="14428">MDIRVITPEFSAAPQIEATDLPAIADAGYKTLICNRPDGEAPDQTGSDEMAAAAKAAGLTFHLVPFAGMISPETQAAFDAVMDSAEGPVLAYCRSGTRSTTIWALSMARSTESDALISAAAGGGYDLAPMKPMMDARRG</sequence>
<dbReference type="SUPFAM" id="SSF52799">
    <property type="entry name" value="(Phosphotyrosine protein) phosphatases II"/>
    <property type="match status" value="1"/>
</dbReference>
<dbReference type="Proteomes" id="UP000026249">
    <property type="component" value="Unassembled WGS sequence"/>
</dbReference>
<evidence type="ECO:0000313" key="2">
    <source>
        <dbReference type="EMBL" id="KAJ55673.1"/>
    </source>
</evidence>
<dbReference type="OrthoDB" id="9805710at2"/>
<dbReference type="NCBIfam" id="TIGR01244">
    <property type="entry name" value="TIGR01244 family sulfur transferase"/>
    <property type="match status" value="1"/>
</dbReference>
<name>A0A037ZHR2_9RHOB</name>
<accession>A0A037ZHR2</accession>
<dbReference type="RefSeq" id="WP_035259557.1">
    <property type="nucleotide sequence ID" value="NZ_JFKE01000004.1"/>
</dbReference>
<dbReference type="EMBL" id="JFKE01000004">
    <property type="protein sequence ID" value="KAJ55673.1"/>
    <property type="molecule type" value="Genomic_DNA"/>
</dbReference>
<dbReference type="Gene3D" id="3.90.190.10">
    <property type="entry name" value="Protein tyrosine phosphatase superfamily"/>
    <property type="match status" value="1"/>
</dbReference>
<gene>
    <name evidence="2" type="ORF">ACMU_13370</name>
</gene>
<dbReference type="AlphaFoldDB" id="A0A037ZHR2"/>